<evidence type="ECO:0000313" key="2">
    <source>
        <dbReference type="EMBL" id="RCH44882.1"/>
    </source>
</evidence>
<dbReference type="AlphaFoldDB" id="A0A367G2E6"/>
<comment type="caution">
    <text evidence="2">The sequence shown here is derived from an EMBL/GenBank/DDBJ whole genome shotgun (WGS) entry which is preliminary data.</text>
</comment>
<proteinExistence type="predicted"/>
<dbReference type="EMBL" id="PSQG01000006">
    <property type="protein sequence ID" value="RCH44882.1"/>
    <property type="molecule type" value="Genomic_DNA"/>
</dbReference>
<sequence length="74" mass="8255">MGTDRVNKNGEGYPDPTFGGAWGNIRREEKQKEAERLAMISNLIPVMKQTAELAGFEVVGRITLRDKGTGKEYK</sequence>
<dbReference type="Proteomes" id="UP000253208">
    <property type="component" value="Unassembled WGS sequence"/>
</dbReference>
<name>A0A367G2E6_9FIRM</name>
<protein>
    <submittedName>
        <fullName evidence="2">Uncharacterized protein</fullName>
    </submittedName>
</protein>
<reference evidence="2 3" key="1">
    <citation type="submission" date="2018-02" db="EMBL/GenBank/DDBJ databases">
        <title>Complete genome sequencing of Faecalibacterium prausnitzii strains isolated from the human gut.</title>
        <authorList>
            <person name="Fitzgerald B.C."/>
            <person name="Shkoporov A.N."/>
            <person name="Ross P.R."/>
            <person name="Hill C."/>
        </authorList>
    </citation>
    <scope>NUCLEOTIDE SEQUENCE [LARGE SCALE GENOMIC DNA]</scope>
    <source>
        <strain evidence="2 3">APC942/31-1</strain>
    </source>
</reference>
<accession>A0A367G2E6</accession>
<evidence type="ECO:0000256" key="1">
    <source>
        <dbReference type="SAM" id="MobiDB-lite"/>
    </source>
</evidence>
<dbReference type="RefSeq" id="WP_114001882.1">
    <property type="nucleotide sequence ID" value="NZ_PSQG01000006.1"/>
</dbReference>
<evidence type="ECO:0000313" key="3">
    <source>
        <dbReference type="Proteomes" id="UP000253208"/>
    </source>
</evidence>
<feature type="region of interest" description="Disordered" evidence="1">
    <location>
        <begin position="1"/>
        <end position="24"/>
    </location>
</feature>
<organism evidence="2 3">
    <name type="scientific">Blautia obeum</name>
    <dbReference type="NCBI Taxonomy" id="40520"/>
    <lineage>
        <taxon>Bacteria</taxon>
        <taxon>Bacillati</taxon>
        <taxon>Bacillota</taxon>
        <taxon>Clostridia</taxon>
        <taxon>Lachnospirales</taxon>
        <taxon>Lachnospiraceae</taxon>
        <taxon>Blautia</taxon>
    </lineage>
</organism>
<gene>
    <name evidence="2" type="ORF">C4886_05380</name>
</gene>